<protein>
    <submittedName>
        <fullName evidence="1">Uncharacterized protein</fullName>
    </submittedName>
</protein>
<gene>
    <name evidence="1" type="ORF">STRTUCAR8_04142</name>
</gene>
<comment type="caution">
    <text evidence="1">The sequence shown here is derived from an EMBL/GenBank/DDBJ whole genome shotgun (WGS) entry which is preliminary data.</text>
</comment>
<dbReference type="EMBL" id="AEJB01000357">
    <property type="protein sequence ID" value="ELP66413.1"/>
    <property type="molecule type" value="Genomic_DNA"/>
</dbReference>
<dbReference type="PATRIC" id="fig|698760.3.peg.4817"/>
<name>L7F482_STRT8</name>
<keyword evidence="2" id="KW-1185">Reference proteome</keyword>
<evidence type="ECO:0000313" key="1">
    <source>
        <dbReference type="EMBL" id="ELP66413.1"/>
    </source>
</evidence>
<sequence length="115" mass="12456">MRGGAYFTGHTRLLRDAITFTEAGKPSTAAVMFSDVISAGALSNRDTGFFNARRAAALALSGEPDEAARVGKSSAEVAHDMKSERTVRVLGEVLQTLDRWRTRPAVREFREALSA</sequence>
<organism evidence="1 2">
    <name type="scientific">Streptomyces turgidiscabies (strain Car8)</name>
    <dbReference type="NCBI Taxonomy" id="698760"/>
    <lineage>
        <taxon>Bacteria</taxon>
        <taxon>Bacillati</taxon>
        <taxon>Actinomycetota</taxon>
        <taxon>Actinomycetes</taxon>
        <taxon>Kitasatosporales</taxon>
        <taxon>Streptomycetaceae</taxon>
        <taxon>Streptomyces</taxon>
    </lineage>
</organism>
<accession>L7F482</accession>
<evidence type="ECO:0000313" key="2">
    <source>
        <dbReference type="Proteomes" id="UP000010931"/>
    </source>
</evidence>
<dbReference type="AlphaFoldDB" id="L7F482"/>
<reference evidence="1 2" key="1">
    <citation type="journal article" date="2011" name="Plasmid">
        <title>Streptomyces turgidiscabies Car8 contains a modular pathogenicity island that shares virulence genes with other actinobacterial plant pathogens.</title>
        <authorList>
            <person name="Huguet-Tapia J.C."/>
            <person name="Badger J.H."/>
            <person name="Loria R."/>
            <person name="Pettis G.S."/>
        </authorList>
    </citation>
    <scope>NUCLEOTIDE SEQUENCE [LARGE SCALE GENOMIC DNA]</scope>
    <source>
        <strain evidence="1 2">Car8</strain>
    </source>
</reference>
<dbReference type="Proteomes" id="UP000010931">
    <property type="component" value="Unassembled WGS sequence"/>
</dbReference>
<proteinExistence type="predicted"/>